<evidence type="ECO:0000313" key="3">
    <source>
        <dbReference type="EMBL" id="MFD0901042.1"/>
    </source>
</evidence>
<feature type="transmembrane region" description="Helical" evidence="2">
    <location>
        <begin position="56"/>
        <end position="77"/>
    </location>
</feature>
<reference evidence="4" key="1">
    <citation type="journal article" date="2019" name="Int. J. Syst. Evol. Microbiol.">
        <title>The Global Catalogue of Microorganisms (GCM) 10K type strain sequencing project: providing services to taxonomists for standard genome sequencing and annotation.</title>
        <authorList>
            <consortium name="The Broad Institute Genomics Platform"/>
            <consortium name="The Broad Institute Genome Sequencing Center for Infectious Disease"/>
            <person name="Wu L."/>
            <person name="Ma J."/>
        </authorList>
    </citation>
    <scope>NUCLEOTIDE SEQUENCE [LARGE SCALE GENOMIC DNA]</scope>
    <source>
        <strain evidence="4">JCM 31202</strain>
    </source>
</reference>
<comment type="caution">
    <text evidence="3">The sequence shown here is derived from an EMBL/GenBank/DDBJ whole genome shotgun (WGS) entry which is preliminary data.</text>
</comment>
<feature type="transmembrane region" description="Helical" evidence="2">
    <location>
        <begin position="33"/>
        <end position="50"/>
    </location>
</feature>
<evidence type="ECO:0000313" key="4">
    <source>
        <dbReference type="Proteomes" id="UP001596972"/>
    </source>
</evidence>
<name>A0ABW3EP56_9ACTN</name>
<evidence type="ECO:0000256" key="2">
    <source>
        <dbReference type="SAM" id="Phobius"/>
    </source>
</evidence>
<dbReference type="Proteomes" id="UP001596972">
    <property type="component" value="Unassembled WGS sequence"/>
</dbReference>
<feature type="region of interest" description="Disordered" evidence="1">
    <location>
        <begin position="1"/>
        <end position="29"/>
    </location>
</feature>
<gene>
    <name evidence="3" type="ORF">ACFQ11_11620</name>
</gene>
<keyword evidence="4" id="KW-1185">Reference proteome</keyword>
<feature type="transmembrane region" description="Helical" evidence="2">
    <location>
        <begin position="149"/>
        <end position="169"/>
    </location>
</feature>
<keyword evidence="2" id="KW-0472">Membrane</keyword>
<proteinExistence type="predicted"/>
<keyword evidence="2" id="KW-0812">Transmembrane</keyword>
<protein>
    <submittedName>
        <fullName evidence="3">Uncharacterized protein</fullName>
    </submittedName>
</protein>
<dbReference type="EMBL" id="JBHTJA010000016">
    <property type="protein sequence ID" value="MFD0901042.1"/>
    <property type="molecule type" value="Genomic_DNA"/>
</dbReference>
<sequence>MVANSGGERPSEPRPPSARKGGSRRRPRREPAPVWWAGFAAFPAAALWLGSWRVAVVGLLAWCLYQFALVPTLCRVLTPQGYACAERARGRLFACGPEHQRAKNAALRRLAGRRRRTANGGGHHDVHDGTGVVVVSGDVRGRLDVADRALLLLAAAGTAVAVAAIVHGLR</sequence>
<evidence type="ECO:0000256" key="1">
    <source>
        <dbReference type="SAM" id="MobiDB-lite"/>
    </source>
</evidence>
<keyword evidence="2" id="KW-1133">Transmembrane helix</keyword>
<accession>A0ABW3EP56</accession>
<organism evidence="3 4">
    <name type="scientific">Actinomadura sediminis</name>
    <dbReference type="NCBI Taxonomy" id="1038904"/>
    <lineage>
        <taxon>Bacteria</taxon>
        <taxon>Bacillati</taxon>
        <taxon>Actinomycetota</taxon>
        <taxon>Actinomycetes</taxon>
        <taxon>Streptosporangiales</taxon>
        <taxon>Thermomonosporaceae</taxon>
        <taxon>Actinomadura</taxon>
    </lineage>
</organism>
<dbReference type="RefSeq" id="WP_378298126.1">
    <property type="nucleotide sequence ID" value="NZ_JBHTJA010000016.1"/>
</dbReference>